<dbReference type="AlphaFoldDB" id="A0A7R9DIC2"/>
<dbReference type="PANTHER" id="PTHR34766:SF1">
    <property type="entry name" value="UPF0449 PROTEIN C19ORF25"/>
    <property type="match status" value="1"/>
</dbReference>
<sequence length="520" mass="57651">MGKTAPLVKKEQSFTSPPILDLFLFVTVTEFKCSKDLRSIKEQGFAGPVPALSVTDEEQGYFGPVPALSVTETRSKVTSDLLQRQGARDKEQGYFGPVPALSVTETRSKVTSDLLQRQGARLLRTCSSAVCDRDEEQGYFGPVTETRSKVTSDLFQRCLCQRDKEQGYFRPVIALSVPERQGARDKEQGYFRPVIALSVPERQGARDKEQGYFRPVIALSVPERQGAKLLLTCYSAVCDRQGARLFRTSLSVTDKEQGYFGPVTALSVTERQGARLLWTCYSAVCDRETRSKVTSDLLQRCLCQRDEEQGYFGPVTALSVTERQGARLLRACYSAVCDGETRSKRCLWQRDKEQGYFGPVTALSVTDKEQGYFGPVTALSVTDKEQGYFGPVTALSVAERRGARLLRTSVVVQATANMFKKKANLPPRPKAPTVEQLLEDLTNAPHDDVVFSQPHGPPSAEDSTDLEAVFVRVKSFMAANSQLRNIVHKLETQTAGLQAGDLELQAMAQEIRRQAQDALK</sequence>
<accession>A0A7R9DIC2</accession>
<organism evidence="2">
    <name type="scientific">Timema poppense</name>
    <name type="common">Walking stick</name>
    <dbReference type="NCBI Taxonomy" id="170557"/>
    <lineage>
        <taxon>Eukaryota</taxon>
        <taxon>Metazoa</taxon>
        <taxon>Ecdysozoa</taxon>
        <taxon>Arthropoda</taxon>
        <taxon>Hexapoda</taxon>
        <taxon>Insecta</taxon>
        <taxon>Pterygota</taxon>
        <taxon>Neoptera</taxon>
        <taxon>Polyneoptera</taxon>
        <taxon>Phasmatodea</taxon>
        <taxon>Timematodea</taxon>
        <taxon>Timematoidea</taxon>
        <taxon>Timematidae</taxon>
        <taxon>Timema</taxon>
    </lineage>
</organism>
<proteinExistence type="inferred from homology"/>
<evidence type="ECO:0000313" key="2">
    <source>
        <dbReference type="EMBL" id="CAD7415275.1"/>
    </source>
</evidence>
<comment type="similarity">
    <text evidence="1">Belongs to the UPF0449 family.</text>
</comment>
<dbReference type="EMBL" id="OD008990">
    <property type="protein sequence ID" value="CAD7415275.1"/>
    <property type="molecule type" value="Genomic_DNA"/>
</dbReference>
<dbReference type="InterPro" id="IPR028227">
    <property type="entry name" value="UPF0449"/>
</dbReference>
<evidence type="ECO:0000256" key="1">
    <source>
        <dbReference type="ARBA" id="ARBA00006137"/>
    </source>
</evidence>
<name>A0A7R9DIC2_TIMPO</name>
<protein>
    <submittedName>
        <fullName evidence="2">Uncharacterized protein</fullName>
    </submittedName>
</protein>
<gene>
    <name evidence="2" type="ORF">TPSB3V08_LOCUS10222</name>
</gene>
<dbReference type="PANTHER" id="PTHR34766">
    <property type="entry name" value="UPF0449 PROTEIN C19ORF25"/>
    <property type="match status" value="1"/>
</dbReference>
<reference evidence="2" key="1">
    <citation type="submission" date="2020-11" db="EMBL/GenBank/DDBJ databases">
        <authorList>
            <person name="Tran Van P."/>
        </authorList>
    </citation>
    <scope>NUCLEOTIDE SEQUENCE</scope>
</reference>
<dbReference type="Pfam" id="PF15136">
    <property type="entry name" value="UPF0449"/>
    <property type="match status" value="1"/>
</dbReference>